<sequence>MAKSGSVHRTKLTSCHVVKHSPGASDRGKIALTEAIRMRSASCVLLLGGCILLGLLGVQSQCPSPCHCHGDLQHVICDGVGLKKIPQVSEATRLLNLQRNNLGTVPSGAFSESKGLVSLHMQHCQIREIESQAFKGLKKLVYLYLSNNKISSIKSGAFEDLTMLTYLYMEGNQMSELSKGLFSPMINLFVLQLNNNRLRELQPGTFAGAKDLRWLHMSGNELTTLHPGSLDEVENLAILHLDRNRLSAYPSAAMGKLRVVEELTLGKNPMKTIPDNAFQSFGRYMEKLHLDDMGLEKLSAGAFNGVTALKFLYLDNNNLKSLPTTMQLSVDTNMTLFNNPWTCSCQLAPLRKWMDSRQNETDAICESPPPQKGIQIRKSTVFKRCKSEKNDKNSKSKKTKKSRTGRRSSEKEPVQVSVNPAYQQMEVEYALRKVGCQAIVCPTEFKTQKYCDMLKRICPEIESSSPGDIKSARLPELRSVILLDSRQPGMFHFDDVMQAGDSSHVKQLQDLQNKLSFEDPINIQFTSGTTGAPKGATLSHRNIINNAYFVGKRVGYTWKSQPRVCVPVPLYHCFGSVGGGIAMAVHGLSLVFPSAGYNGKANLEAIQTWIYLNNPSFSGCKLEQDPFISVRPPHAEPVSFLEPKSQKSCSSPVLRTPSSRNTMASLSGQRSTDFCRASATVSWSSALDDVP</sequence>
<evidence type="ECO:0000256" key="5">
    <source>
        <dbReference type="ARBA" id="ARBA00022729"/>
    </source>
</evidence>
<keyword evidence="6" id="KW-0677">Repeat</keyword>
<dbReference type="InterPro" id="IPR000372">
    <property type="entry name" value="LRRNT"/>
</dbReference>
<evidence type="ECO:0008006" key="16">
    <source>
        <dbReference type="Google" id="ProtNLM"/>
    </source>
</evidence>
<keyword evidence="5" id="KW-0732">Signal</keyword>
<evidence type="ECO:0000256" key="3">
    <source>
        <dbReference type="ARBA" id="ARBA00022530"/>
    </source>
</evidence>
<dbReference type="InterPro" id="IPR020845">
    <property type="entry name" value="AMP-binding_CS"/>
</dbReference>
<comment type="caution">
    <text evidence="14">The sequence shown here is derived from an EMBL/GenBank/DDBJ whole genome shotgun (WGS) entry which is preliminary data.</text>
</comment>
<name>A0A315VFS3_GAMAF</name>
<dbReference type="InterPro" id="IPR032675">
    <property type="entry name" value="LRR_dom_sf"/>
</dbReference>
<keyword evidence="9" id="KW-0325">Glycoprotein</keyword>
<dbReference type="PANTHER" id="PTHR45712:SF22">
    <property type="entry name" value="INSULIN-LIKE GROWTH FACTOR-BINDING PROTEIN COMPLEX ACID LABILE SUBUNIT"/>
    <property type="match status" value="1"/>
</dbReference>
<reference evidence="14 15" key="1">
    <citation type="journal article" date="2018" name="G3 (Bethesda)">
        <title>A High-Quality Reference Genome for the Invasive Mosquitofish Gambusia affinis Using a Chicago Library.</title>
        <authorList>
            <person name="Hoffberg S.L."/>
            <person name="Troendle N.J."/>
            <person name="Glenn T.C."/>
            <person name="Mahmud O."/>
            <person name="Louha S."/>
            <person name="Chalopin D."/>
            <person name="Bennetzen J.L."/>
            <person name="Mauricio R."/>
        </authorList>
    </citation>
    <scope>NUCLEOTIDE SEQUENCE [LARGE SCALE GENOMIC DNA]</scope>
    <source>
        <strain evidence="14">NE01/NJP1002.9</strain>
        <tissue evidence="14">Muscle</tissue>
    </source>
</reference>
<dbReference type="Pfam" id="PF00501">
    <property type="entry name" value="AMP-binding"/>
    <property type="match status" value="1"/>
</dbReference>
<dbReference type="SUPFAM" id="SSF56801">
    <property type="entry name" value="Acetyl-CoA synthetase-like"/>
    <property type="match status" value="1"/>
</dbReference>
<keyword evidence="4" id="KW-0433">Leucine-rich repeat</keyword>
<evidence type="ECO:0000259" key="13">
    <source>
        <dbReference type="SMART" id="SM00082"/>
    </source>
</evidence>
<dbReference type="GO" id="GO:0005615">
    <property type="term" value="C:extracellular space"/>
    <property type="evidence" value="ECO:0007669"/>
    <property type="project" value="TreeGrafter"/>
</dbReference>
<dbReference type="Pfam" id="PF13855">
    <property type="entry name" value="LRR_8"/>
    <property type="match status" value="2"/>
</dbReference>
<dbReference type="SMART" id="SM00369">
    <property type="entry name" value="LRR_TYP"/>
    <property type="match status" value="9"/>
</dbReference>
<comment type="similarity">
    <text evidence="10">Belongs to the small leucine-rich proteoglycan (SLRP) family. SLRP class IV subfamily.</text>
</comment>
<evidence type="ECO:0000259" key="12">
    <source>
        <dbReference type="SMART" id="SM00013"/>
    </source>
</evidence>
<gene>
    <name evidence="14" type="ORF">CCH79_00003360</name>
</gene>
<keyword evidence="7" id="KW-0443">Lipid metabolism</keyword>
<keyword evidence="2" id="KW-0964">Secreted</keyword>
<feature type="region of interest" description="Disordered" evidence="11">
    <location>
        <begin position="384"/>
        <end position="415"/>
    </location>
</feature>
<dbReference type="Gene3D" id="3.80.10.10">
    <property type="entry name" value="Ribonuclease Inhibitor"/>
    <property type="match status" value="1"/>
</dbReference>
<dbReference type="GO" id="GO:0006629">
    <property type="term" value="P:lipid metabolic process"/>
    <property type="evidence" value="ECO:0007669"/>
    <property type="project" value="UniProtKB-KW"/>
</dbReference>
<evidence type="ECO:0000256" key="2">
    <source>
        <dbReference type="ARBA" id="ARBA00022525"/>
    </source>
</evidence>
<accession>A0A315VFS3</accession>
<evidence type="ECO:0000256" key="7">
    <source>
        <dbReference type="ARBA" id="ARBA00023098"/>
    </source>
</evidence>
<dbReference type="InterPro" id="IPR042099">
    <property type="entry name" value="ANL_N_sf"/>
</dbReference>
<dbReference type="InterPro" id="IPR000483">
    <property type="entry name" value="Cys-rich_flank_reg_C"/>
</dbReference>
<evidence type="ECO:0000256" key="10">
    <source>
        <dbReference type="ARBA" id="ARBA00061422"/>
    </source>
</evidence>
<evidence type="ECO:0000256" key="11">
    <source>
        <dbReference type="SAM" id="MobiDB-lite"/>
    </source>
</evidence>
<dbReference type="PROSITE" id="PS00455">
    <property type="entry name" value="AMP_BINDING"/>
    <property type="match status" value="1"/>
</dbReference>
<comment type="subcellular location">
    <subcellularLocation>
        <location evidence="1">Secreted</location>
        <location evidence="1">Extracellular space</location>
        <location evidence="1">Extracellular matrix</location>
    </subcellularLocation>
</comment>
<dbReference type="InterPro" id="IPR001611">
    <property type="entry name" value="Leu-rich_rpt"/>
</dbReference>
<dbReference type="Proteomes" id="UP000250572">
    <property type="component" value="Unassembled WGS sequence"/>
</dbReference>
<dbReference type="SUPFAM" id="SSF52058">
    <property type="entry name" value="L domain-like"/>
    <property type="match status" value="1"/>
</dbReference>
<evidence type="ECO:0000256" key="8">
    <source>
        <dbReference type="ARBA" id="ARBA00023157"/>
    </source>
</evidence>
<feature type="compositionally biased region" description="Basic and acidic residues" evidence="11">
    <location>
        <begin position="385"/>
        <end position="394"/>
    </location>
</feature>
<feature type="compositionally biased region" description="Basic residues" evidence="11">
    <location>
        <begin position="395"/>
        <end position="406"/>
    </location>
</feature>
<feature type="domain" description="LRRCT" evidence="13">
    <location>
        <begin position="339"/>
        <end position="386"/>
    </location>
</feature>
<feature type="compositionally biased region" description="Polar residues" evidence="11">
    <location>
        <begin position="646"/>
        <end position="670"/>
    </location>
</feature>
<dbReference type="InterPro" id="IPR000873">
    <property type="entry name" value="AMP-dep_synth/lig_dom"/>
</dbReference>
<protein>
    <recommendedName>
        <fullName evidence="16">AMP-dependent synthetase/ligase domain-containing protein</fullName>
    </recommendedName>
</protein>
<dbReference type="InterPro" id="IPR003591">
    <property type="entry name" value="Leu-rich_rpt_typical-subtyp"/>
</dbReference>
<dbReference type="PANTHER" id="PTHR45712">
    <property type="entry name" value="AGAP008170-PA"/>
    <property type="match status" value="1"/>
</dbReference>
<keyword evidence="3" id="KW-0272">Extracellular matrix</keyword>
<evidence type="ECO:0000256" key="9">
    <source>
        <dbReference type="ARBA" id="ARBA00023180"/>
    </source>
</evidence>
<proteinExistence type="inferred from homology"/>
<dbReference type="Gene3D" id="3.40.50.12780">
    <property type="entry name" value="N-terminal domain of ligase-like"/>
    <property type="match status" value="1"/>
</dbReference>
<dbReference type="FunFam" id="3.80.10.10:FF:000059">
    <property type="entry name" value="Chondroadherin like"/>
    <property type="match status" value="1"/>
</dbReference>
<dbReference type="SMART" id="SM00013">
    <property type="entry name" value="LRRNT"/>
    <property type="match status" value="1"/>
</dbReference>
<keyword evidence="15" id="KW-1185">Reference proteome</keyword>
<dbReference type="PROSITE" id="PS51450">
    <property type="entry name" value="LRR"/>
    <property type="match status" value="2"/>
</dbReference>
<dbReference type="EMBL" id="NHOQ01001904">
    <property type="protein sequence ID" value="PWA21674.1"/>
    <property type="molecule type" value="Genomic_DNA"/>
</dbReference>
<keyword evidence="8" id="KW-1015">Disulfide bond</keyword>
<evidence type="ECO:0000313" key="14">
    <source>
        <dbReference type="EMBL" id="PWA21674.1"/>
    </source>
</evidence>
<organism evidence="14 15">
    <name type="scientific">Gambusia affinis</name>
    <name type="common">Western mosquitofish</name>
    <name type="synonym">Heterandria affinis</name>
    <dbReference type="NCBI Taxonomy" id="33528"/>
    <lineage>
        <taxon>Eukaryota</taxon>
        <taxon>Metazoa</taxon>
        <taxon>Chordata</taxon>
        <taxon>Craniata</taxon>
        <taxon>Vertebrata</taxon>
        <taxon>Euteleostomi</taxon>
        <taxon>Actinopterygii</taxon>
        <taxon>Neopterygii</taxon>
        <taxon>Teleostei</taxon>
        <taxon>Neoteleostei</taxon>
        <taxon>Acanthomorphata</taxon>
        <taxon>Ovalentaria</taxon>
        <taxon>Atherinomorphae</taxon>
        <taxon>Cyprinodontiformes</taxon>
        <taxon>Poeciliidae</taxon>
        <taxon>Poeciliinae</taxon>
        <taxon>Gambusia</taxon>
    </lineage>
</organism>
<evidence type="ECO:0000256" key="4">
    <source>
        <dbReference type="ARBA" id="ARBA00022614"/>
    </source>
</evidence>
<feature type="region of interest" description="Disordered" evidence="11">
    <location>
        <begin position="639"/>
        <end position="670"/>
    </location>
</feature>
<feature type="domain" description="LRRNT" evidence="12">
    <location>
        <begin position="61"/>
        <end position="94"/>
    </location>
</feature>
<dbReference type="STRING" id="33528.ENSGAFP00000019501"/>
<dbReference type="InterPro" id="IPR050333">
    <property type="entry name" value="SLRP"/>
</dbReference>
<dbReference type="Pfam" id="PF01462">
    <property type="entry name" value="LRRNT"/>
    <property type="match status" value="1"/>
</dbReference>
<dbReference type="AlphaFoldDB" id="A0A315VFS3"/>
<dbReference type="SMART" id="SM00082">
    <property type="entry name" value="LRRCT"/>
    <property type="match status" value="1"/>
</dbReference>
<evidence type="ECO:0000256" key="1">
    <source>
        <dbReference type="ARBA" id="ARBA00004498"/>
    </source>
</evidence>
<evidence type="ECO:0000256" key="6">
    <source>
        <dbReference type="ARBA" id="ARBA00022737"/>
    </source>
</evidence>
<evidence type="ECO:0000313" key="15">
    <source>
        <dbReference type="Proteomes" id="UP000250572"/>
    </source>
</evidence>